<dbReference type="EMBL" id="QJJU01000014">
    <property type="protein sequence ID" value="PXX06231.1"/>
    <property type="molecule type" value="Genomic_DNA"/>
</dbReference>
<protein>
    <submittedName>
        <fullName evidence="1">Uncharacterized protein</fullName>
    </submittedName>
</protein>
<dbReference type="Proteomes" id="UP000247781">
    <property type="component" value="Unassembled WGS sequence"/>
</dbReference>
<accession>A0A318HHB4</accession>
<sequence>MIGVLLILVGGLASTTNFCIPSFIYNTVVGRRHAPAERRA</sequence>
<evidence type="ECO:0000313" key="1">
    <source>
        <dbReference type="EMBL" id="PXX06231.1"/>
    </source>
</evidence>
<evidence type="ECO:0000313" key="2">
    <source>
        <dbReference type="Proteomes" id="UP000247781"/>
    </source>
</evidence>
<organism evidence="1 2">
    <name type="scientific">Mycolicibacterium moriokaense</name>
    <dbReference type="NCBI Taxonomy" id="39691"/>
    <lineage>
        <taxon>Bacteria</taxon>
        <taxon>Bacillati</taxon>
        <taxon>Actinomycetota</taxon>
        <taxon>Actinomycetes</taxon>
        <taxon>Mycobacteriales</taxon>
        <taxon>Mycobacteriaceae</taxon>
        <taxon>Mycolicibacterium</taxon>
    </lineage>
</organism>
<comment type="caution">
    <text evidence="1">The sequence shown here is derived from an EMBL/GenBank/DDBJ whole genome shotgun (WGS) entry which is preliminary data.</text>
</comment>
<gene>
    <name evidence="1" type="ORF">C8E89_1144</name>
</gene>
<name>A0A318HHB4_9MYCO</name>
<proteinExistence type="predicted"/>
<reference evidence="2" key="1">
    <citation type="submission" date="2018-05" db="EMBL/GenBank/DDBJ databases">
        <authorList>
            <person name="Deangelis K."/>
            <person name="Huntemann M."/>
            <person name="Clum A."/>
            <person name="Pillay M."/>
            <person name="Palaniappan K."/>
            <person name="Varghese N."/>
            <person name="Mikhailova N."/>
            <person name="Stamatis D."/>
            <person name="Reddy T."/>
            <person name="Daum C."/>
            <person name="Shapiro N."/>
            <person name="Ivanova N."/>
            <person name="Kyrpides N."/>
            <person name="Woyke T."/>
        </authorList>
    </citation>
    <scope>NUCLEOTIDE SEQUENCE [LARGE SCALE GENOMIC DNA]</scope>
    <source>
        <strain evidence="2">GAS496</strain>
    </source>
</reference>
<reference evidence="1 2" key="2">
    <citation type="submission" date="2018-06" db="EMBL/GenBank/DDBJ databases">
        <title>Sequencing of bacterial isolates from soil warming experiment in Harvard Forest, Massachusetts, USA.</title>
        <authorList>
            <person name="Deangelis K.PhD."/>
        </authorList>
    </citation>
    <scope>NUCLEOTIDE SEQUENCE [LARGE SCALE GENOMIC DNA]</scope>
    <source>
        <strain evidence="1 2">GAS496</strain>
    </source>
</reference>
<dbReference type="AlphaFoldDB" id="A0A318HHB4"/>
<keyword evidence="2" id="KW-1185">Reference proteome</keyword>